<dbReference type="InterPro" id="IPR036879">
    <property type="entry name" value="TF_MADSbox_sf"/>
</dbReference>
<name>I3SRR9_LOTJA</name>
<keyword evidence="5" id="KW-0539">Nucleus</keyword>
<dbReference type="InterPro" id="IPR050142">
    <property type="entry name" value="MADS-box/MEF2_TF"/>
</dbReference>
<reference evidence="9" key="1">
    <citation type="submission" date="2012-05" db="EMBL/GenBank/DDBJ databases">
        <authorList>
            <person name="Krishnakumar V."/>
            <person name="Cheung F."/>
            <person name="Xiao Y."/>
            <person name="Chan A."/>
            <person name="Moskal W.A."/>
            <person name="Town C.D."/>
        </authorList>
    </citation>
    <scope>NUCLEOTIDE SEQUENCE</scope>
</reference>
<dbReference type="GO" id="GO:0045944">
    <property type="term" value="P:positive regulation of transcription by RNA polymerase II"/>
    <property type="evidence" value="ECO:0007669"/>
    <property type="project" value="InterPro"/>
</dbReference>
<evidence type="ECO:0000256" key="6">
    <source>
        <dbReference type="SAM" id="MobiDB-lite"/>
    </source>
</evidence>
<dbReference type="PROSITE" id="PS00350">
    <property type="entry name" value="MADS_BOX_1"/>
    <property type="match status" value="1"/>
</dbReference>
<dbReference type="GO" id="GO:0005634">
    <property type="term" value="C:nucleus"/>
    <property type="evidence" value="ECO:0007669"/>
    <property type="project" value="UniProtKB-SubCell"/>
</dbReference>
<organism evidence="9">
    <name type="scientific">Lotus japonicus</name>
    <name type="common">Lotus corniculatus var. japonicus</name>
    <dbReference type="NCBI Taxonomy" id="34305"/>
    <lineage>
        <taxon>Eukaryota</taxon>
        <taxon>Viridiplantae</taxon>
        <taxon>Streptophyta</taxon>
        <taxon>Embryophyta</taxon>
        <taxon>Tracheophyta</taxon>
        <taxon>Spermatophyta</taxon>
        <taxon>Magnoliopsida</taxon>
        <taxon>eudicotyledons</taxon>
        <taxon>Gunneridae</taxon>
        <taxon>Pentapetalae</taxon>
        <taxon>rosids</taxon>
        <taxon>fabids</taxon>
        <taxon>Fabales</taxon>
        <taxon>Fabaceae</taxon>
        <taxon>Papilionoideae</taxon>
        <taxon>50 kb inversion clade</taxon>
        <taxon>NPAAA clade</taxon>
        <taxon>Hologalegina</taxon>
        <taxon>robinioid clade</taxon>
        <taxon>Loteae</taxon>
        <taxon>Lotus</taxon>
    </lineage>
</organism>
<dbReference type="GO" id="GO:0046983">
    <property type="term" value="F:protein dimerization activity"/>
    <property type="evidence" value="ECO:0007669"/>
    <property type="project" value="InterPro"/>
</dbReference>
<keyword evidence="4" id="KW-0804">Transcription</keyword>
<feature type="domain" description="MADS-box" evidence="7">
    <location>
        <begin position="1"/>
        <end position="61"/>
    </location>
</feature>
<keyword evidence="2" id="KW-0805">Transcription regulation</keyword>
<dbReference type="PRINTS" id="PR00404">
    <property type="entry name" value="MADSDOMAIN"/>
</dbReference>
<evidence type="ECO:0000256" key="2">
    <source>
        <dbReference type="ARBA" id="ARBA00023015"/>
    </source>
</evidence>
<dbReference type="Pfam" id="PF00319">
    <property type="entry name" value="SRF-TF"/>
    <property type="match status" value="1"/>
</dbReference>
<evidence type="ECO:0000256" key="5">
    <source>
        <dbReference type="ARBA" id="ARBA00023242"/>
    </source>
</evidence>
<evidence type="ECO:0000256" key="3">
    <source>
        <dbReference type="ARBA" id="ARBA00023125"/>
    </source>
</evidence>
<accession>I3SRR9</accession>
<dbReference type="SUPFAM" id="SSF55455">
    <property type="entry name" value="SRF-like"/>
    <property type="match status" value="1"/>
</dbReference>
<dbReference type="GO" id="GO:0000977">
    <property type="term" value="F:RNA polymerase II transcription regulatory region sequence-specific DNA binding"/>
    <property type="evidence" value="ECO:0007669"/>
    <property type="project" value="InterPro"/>
</dbReference>
<keyword evidence="3" id="KW-0238">DNA-binding</keyword>
<dbReference type="EMBL" id="BT143167">
    <property type="protein sequence ID" value="AFK42961.1"/>
    <property type="molecule type" value="mRNA"/>
</dbReference>
<evidence type="ECO:0000256" key="1">
    <source>
        <dbReference type="ARBA" id="ARBA00004123"/>
    </source>
</evidence>
<feature type="region of interest" description="Disordered" evidence="6">
    <location>
        <begin position="196"/>
        <end position="241"/>
    </location>
</feature>
<dbReference type="InterPro" id="IPR002487">
    <property type="entry name" value="TF_Kbox"/>
</dbReference>
<dbReference type="Gene3D" id="3.40.1810.10">
    <property type="entry name" value="Transcription factor, MADS-box"/>
    <property type="match status" value="1"/>
</dbReference>
<dbReference type="AlphaFoldDB" id="I3SRR9"/>
<dbReference type="FunFam" id="3.40.1810.10:FF:000003">
    <property type="entry name" value="MADS-box transcription factor MADS-MC"/>
    <property type="match status" value="1"/>
</dbReference>
<dbReference type="CDD" id="cd00265">
    <property type="entry name" value="MADS_MEF2_like"/>
    <property type="match status" value="1"/>
</dbReference>
<evidence type="ECO:0000259" key="8">
    <source>
        <dbReference type="PROSITE" id="PS51297"/>
    </source>
</evidence>
<dbReference type="PANTHER" id="PTHR48019">
    <property type="entry name" value="SERUM RESPONSE FACTOR HOMOLOG"/>
    <property type="match status" value="1"/>
</dbReference>
<comment type="subcellular location">
    <subcellularLocation>
        <location evidence="1">Nucleus</location>
    </subcellularLocation>
</comment>
<evidence type="ECO:0000259" key="7">
    <source>
        <dbReference type="PROSITE" id="PS50066"/>
    </source>
</evidence>
<feature type="domain" description="K-box" evidence="8">
    <location>
        <begin position="87"/>
        <end position="201"/>
    </location>
</feature>
<sequence>MGRGRVQLKQIENKTSRQVTFSKRRMGLRKKAHEISVLCDAQVALLVFNTKGRLYEFSSESSIENVLERYERHTQAVQLVGADKEQPRNWSLECFKLTGRVEVLEKSIRNIAGHDLDPLNLRELQGLEHQLDTALRRIRTRKNTVVNESISELQKKFISRKWILFRLQRNHLHAFCNLSQAKALQEQTNVLAKKIKDQQKTMAEPAPSSTETLGQNSSGLNMGTPEQHSTQRLDPSLTLGL</sequence>
<dbReference type="InterPro" id="IPR033896">
    <property type="entry name" value="MEF2-like_N"/>
</dbReference>
<dbReference type="InterPro" id="IPR002100">
    <property type="entry name" value="TF_MADSbox"/>
</dbReference>
<dbReference type="GO" id="GO:0003700">
    <property type="term" value="F:DNA-binding transcription factor activity"/>
    <property type="evidence" value="ECO:0007669"/>
    <property type="project" value="InterPro"/>
</dbReference>
<dbReference type="SMART" id="SM00432">
    <property type="entry name" value="MADS"/>
    <property type="match status" value="1"/>
</dbReference>
<evidence type="ECO:0000256" key="4">
    <source>
        <dbReference type="ARBA" id="ARBA00023163"/>
    </source>
</evidence>
<dbReference type="Pfam" id="PF01486">
    <property type="entry name" value="K-box"/>
    <property type="match status" value="1"/>
</dbReference>
<evidence type="ECO:0000313" key="9">
    <source>
        <dbReference type="EMBL" id="AFK42961.1"/>
    </source>
</evidence>
<feature type="compositionally biased region" description="Polar residues" evidence="6">
    <location>
        <begin position="207"/>
        <end position="233"/>
    </location>
</feature>
<protein>
    <submittedName>
        <fullName evidence="9">Uncharacterized protein</fullName>
    </submittedName>
</protein>
<dbReference type="PROSITE" id="PS50066">
    <property type="entry name" value="MADS_BOX_2"/>
    <property type="match status" value="1"/>
</dbReference>
<proteinExistence type="evidence at transcript level"/>
<dbReference type="PROSITE" id="PS51297">
    <property type="entry name" value="K_BOX"/>
    <property type="match status" value="1"/>
</dbReference>